<reference evidence="4 5" key="1">
    <citation type="submission" date="2019-06" db="EMBL/GenBank/DDBJ databases">
        <title>Sequencing the genomes of 1000 actinobacteria strains.</title>
        <authorList>
            <person name="Klenk H.-P."/>
        </authorList>
    </citation>
    <scope>NUCLEOTIDE SEQUENCE [LARGE SCALE GENOMIC DNA]</scope>
    <source>
        <strain evidence="4 5">DSM 43186</strain>
    </source>
</reference>
<sequence length="236" mass="26127">MSTNGPPRRRRTDDPDRTARARIRDAAIERFATHGVAATNLKDIAADAGVSPPLVIHHFGSKEGLKAACDEHIASLIREQKSRAMSEGRNLDPLQAIRDAYGDTPILKYLARTIADGSPHVAELIDEMVEDSLSYLTDGIANGLLKPTENLRESAALLCLWQLGTLVLHEHVKRLLGIDLVEGDPRSLVKWMRINAEILAKGVINEEIYDNWRDAMKAAERQATTEQSESTDRDTT</sequence>
<dbReference type="Gene3D" id="1.10.357.10">
    <property type="entry name" value="Tetracycline Repressor, domain 2"/>
    <property type="match status" value="1"/>
</dbReference>
<organism evidence="4 5">
    <name type="scientific">Thermopolyspora flexuosa</name>
    <dbReference type="NCBI Taxonomy" id="103836"/>
    <lineage>
        <taxon>Bacteria</taxon>
        <taxon>Bacillati</taxon>
        <taxon>Actinomycetota</taxon>
        <taxon>Actinomycetes</taxon>
        <taxon>Streptosporangiales</taxon>
        <taxon>Streptosporangiaceae</taxon>
        <taxon>Thermopolyspora</taxon>
    </lineage>
</organism>
<dbReference type="PANTHER" id="PTHR30055">
    <property type="entry name" value="HTH-TYPE TRANSCRIPTIONAL REGULATOR RUTR"/>
    <property type="match status" value="1"/>
</dbReference>
<dbReference type="PANTHER" id="PTHR30055:SF146">
    <property type="entry name" value="HTH-TYPE TRANSCRIPTIONAL DUAL REGULATOR CECR"/>
    <property type="match status" value="1"/>
</dbReference>
<name>A0A543ISG2_9ACTN</name>
<dbReference type="InterPro" id="IPR009057">
    <property type="entry name" value="Homeodomain-like_sf"/>
</dbReference>
<dbReference type="EMBL" id="VFPQ01000001">
    <property type="protein sequence ID" value="TQM73525.1"/>
    <property type="molecule type" value="Genomic_DNA"/>
</dbReference>
<dbReference type="GO" id="GO:0003700">
    <property type="term" value="F:DNA-binding transcription factor activity"/>
    <property type="evidence" value="ECO:0007669"/>
    <property type="project" value="TreeGrafter"/>
</dbReference>
<accession>A0A543ISG2</accession>
<evidence type="ECO:0000313" key="4">
    <source>
        <dbReference type="EMBL" id="TQM73525.1"/>
    </source>
</evidence>
<keyword evidence="1 2" id="KW-0238">DNA-binding</keyword>
<dbReference type="Pfam" id="PF00440">
    <property type="entry name" value="TetR_N"/>
    <property type="match status" value="1"/>
</dbReference>
<feature type="DNA-binding region" description="H-T-H motif" evidence="2">
    <location>
        <begin position="40"/>
        <end position="59"/>
    </location>
</feature>
<proteinExistence type="predicted"/>
<dbReference type="GO" id="GO:0000976">
    <property type="term" value="F:transcription cis-regulatory region binding"/>
    <property type="evidence" value="ECO:0007669"/>
    <property type="project" value="TreeGrafter"/>
</dbReference>
<dbReference type="InterPro" id="IPR050109">
    <property type="entry name" value="HTH-type_TetR-like_transc_reg"/>
</dbReference>
<dbReference type="AlphaFoldDB" id="A0A543ISG2"/>
<dbReference type="OrthoDB" id="3403733at2"/>
<dbReference type="Proteomes" id="UP000319213">
    <property type="component" value="Unassembled WGS sequence"/>
</dbReference>
<dbReference type="PRINTS" id="PR00455">
    <property type="entry name" value="HTHTETR"/>
</dbReference>
<dbReference type="PROSITE" id="PS50977">
    <property type="entry name" value="HTH_TETR_2"/>
    <property type="match status" value="1"/>
</dbReference>
<comment type="caution">
    <text evidence="4">The sequence shown here is derived from an EMBL/GenBank/DDBJ whole genome shotgun (WGS) entry which is preliminary data.</text>
</comment>
<evidence type="ECO:0000256" key="2">
    <source>
        <dbReference type="PROSITE-ProRule" id="PRU00335"/>
    </source>
</evidence>
<dbReference type="InterPro" id="IPR001647">
    <property type="entry name" value="HTH_TetR"/>
</dbReference>
<protein>
    <submittedName>
        <fullName evidence="4">TetR family transcriptional regulator</fullName>
    </submittedName>
</protein>
<keyword evidence="5" id="KW-1185">Reference proteome</keyword>
<dbReference type="InterPro" id="IPR041484">
    <property type="entry name" value="TetR_C_25"/>
</dbReference>
<gene>
    <name evidence="4" type="ORF">FHX40_0168</name>
</gene>
<evidence type="ECO:0000313" key="5">
    <source>
        <dbReference type="Proteomes" id="UP000319213"/>
    </source>
</evidence>
<evidence type="ECO:0000259" key="3">
    <source>
        <dbReference type="PROSITE" id="PS50977"/>
    </source>
</evidence>
<dbReference type="SUPFAM" id="SSF46689">
    <property type="entry name" value="Homeodomain-like"/>
    <property type="match status" value="1"/>
</dbReference>
<dbReference type="RefSeq" id="WP_142257825.1">
    <property type="nucleotide sequence ID" value="NZ_BMPV01000004.1"/>
</dbReference>
<dbReference type="Pfam" id="PF17933">
    <property type="entry name" value="TetR_C_25"/>
    <property type="match status" value="1"/>
</dbReference>
<evidence type="ECO:0000256" key="1">
    <source>
        <dbReference type="ARBA" id="ARBA00023125"/>
    </source>
</evidence>
<feature type="domain" description="HTH tetR-type" evidence="3">
    <location>
        <begin position="17"/>
        <end position="77"/>
    </location>
</feature>